<dbReference type="SUPFAM" id="SSF103481">
    <property type="entry name" value="Multidrug resistance efflux transporter EmrE"/>
    <property type="match status" value="2"/>
</dbReference>
<dbReference type="eggNOG" id="COG0697">
    <property type="taxonomic scope" value="Bacteria"/>
</dbReference>
<feature type="domain" description="EamA" evidence="3">
    <location>
        <begin position="160"/>
        <end position="299"/>
    </location>
</feature>
<dbReference type="EMBL" id="CP000393">
    <property type="protein sequence ID" value="ABG51414.1"/>
    <property type="molecule type" value="Genomic_DNA"/>
</dbReference>
<evidence type="ECO:0000259" key="3">
    <source>
        <dbReference type="Pfam" id="PF00892"/>
    </source>
</evidence>
<organism evidence="4">
    <name type="scientific">Trichodesmium erythraeum (strain IMS101)</name>
    <dbReference type="NCBI Taxonomy" id="203124"/>
    <lineage>
        <taxon>Bacteria</taxon>
        <taxon>Bacillati</taxon>
        <taxon>Cyanobacteriota</taxon>
        <taxon>Cyanophyceae</taxon>
        <taxon>Oscillatoriophycideae</taxon>
        <taxon>Oscillatoriales</taxon>
        <taxon>Microcoleaceae</taxon>
        <taxon>Trichodesmium</taxon>
    </lineage>
</organism>
<dbReference type="RefSeq" id="WP_011611784.1">
    <property type="nucleotide sequence ID" value="NC_008312.1"/>
</dbReference>
<feature type="domain" description="EamA" evidence="3">
    <location>
        <begin position="10"/>
        <end position="143"/>
    </location>
</feature>
<keyword evidence="2" id="KW-1133">Transmembrane helix</keyword>
<comment type="similarity">
    <text evidence="1">Belongs to the EamA transporter family.</text>
</comment>
<dbReference type="InterPro" id="IPR037185">
    <property type="entry name" value="EmrE-like"/>
</dbReference>
<name>Q113B0_TRIEI</name>
<dbReference type="PANTHER" id="PTHR22911:SF137">
    <property type="entry name" value="SOLUTE CARRIER FAMILY 35 MEMBER G2-RELATED"/>
    <property type="match status" value="1"/>
</dbReference>
<gene>
    <name evidence="4" type="ordered locus">Tery_2183</name>
</gene>
<reference evidence="4" key="1">
    <citation type="submission" date="2006-06" db="EMBL/GenBank/DDBJ databases">
        <title>Complete sequence of Trichodesmium erythraeum IMS101.</title>
        <authorList>
            <consortium name="US DOE Joint Genome Institute"/>
            <person name="Copeland A."/>
            <person name="Lucas S."/>
            <person name="Lapidus A."/>
            <person name="Barry K."/>
            <person name="Detter J.C."/>
            <person name="Glavina del Rio T."/>
            <person name="Hammon N."/>
            <person name="Israni S."/>
            <person name="Dalin E."/>
            <person name="Tice H."/>
            <person name="Pitluck S."/>
            <person name="Kiss H."/>
            <person name="Munk A.C."/>
            <person name="Brettin T."/>
            <person name="Bruce D."/>
            <person name="Han C."/>
            <person name="Tapia R."/>
            <person name="Gilna P."/>
            <person name="Schmutz J."/>
            <person name="Larimer F."/>
            <person name="Land M."/>
            <person name="Hauser L."/>
            <person name="Kyrpides N."/>
            <person name="Kim E."/>
            <person name="Richardson P."/>
        </authorList>
    </citation>
    <scope>NUCLEOTIDE SEQUENCE [LARGE SCALE GENOMIC DNA]</scope>
    <source>
        <strain evidence="4">IMS101</strain>
    </source>
</reference>
<dbReference type="KEGG" id="ter:Tery_2183"/>
<sequence>MQQWVTNFQGELAALSGAFLWAVSSAAYSLLGQKISALKLNLFKGLIAIALIFLTLIISGKLQTELNLFTINLLLISGIIGIGLGDTAFFYALKNMGARRTLLVGTLSPPITALLSLIFLEEQLTFGAWCGIFITGIGVAWVISERTPGVVISNINIKQGIVWAILAAIANSTGIILSRFALLFSEIIPLWSTLFRLIGGIIIVVFLLLLQRTRQEKSEKINWSIKLRIDIFIVTFGGTYLGIWLQQTSLKYASAGIAQTLLATSPIFIIPIAVKMGEKISIRSIFGVLVAVIGISFLFTF</sequence>
<dbReference type="AlphaFoldDB" id="Q113B0"/>
<accession>Q113B0</accession>
<feature type="transmembrane region" description="Helical" evidence="2">
    <location>
        <begin position="43"/>
        <end position="62"/>
    </location>
</feature>
<feature type="transmembrane region" description="Helical" evidence="2">
    <location>
        <begin position="229"/>
        <end position="246"/>
    </location>
</feature>
<evidence type="ECO:0000256" key="1">
    <source>
        <dbReference type="ARBA" id="ARBA00007362"/>
    </source>
</evidence>
<dbReference type="GO" id="GO:0016020">
    <property type="term" value="C:membrane"/>
    <property type="evidence" value="ECO:0007669"/>
    <property type="project" value="InterPro"/>
</dbReference>
<dbReference type="Pfam" id="PF00892">
    <property type="entry name" value="EamA"/>
    <property type="match status" value="2"/>
</dbReference>
<feature type="transmembrane region" description="Helical" evidence="2">
    <location>
        <begin position="12"/>
        <end position="31"/>
    </location>
</feature>
<dbReference type="STRING" id="203124.Tery_2183"/>
<feature type="transmembrane region" description="Helical" evidence="2">
    <location>
        <begin position="188"/>
        <end position="209"/>
    </location>
</feature>
<dbReference type="InterPro" id="IPR000620">
    <property type="entry name" value="EamA_dom"/>
</dbReference>
<dbReference type="OrthoDB" id="6235706at2"/>
<proteinExistence type="inferred from homology"/>
<feature type="transmembrane region" description="Helical" evidence="2">
    <location>
        <begin position="163"/>
        <end position="182"/>
    </location>
</feature>
<evidence type="ECO:0000313" key="4">
    <source>
        <dbReference type="EMBL" id="ABG51414.1"/>
    </source>
</evidence>
<protein>
    <recommendedName>
        <fullName evidence="3">EamA domain-containing protein</fullName>
    </recommendedName>
</protein>
<evidence type="ECO:0000256" key="2">
    <source>
        <dbReference type="SAM" id="Phobius"/>
    </source>
</evidence>
<feature type="transmembrane region" description="Helical" evidence="2">
    <location>
        <begin position="102"/>
        <end position="120"/>
    </location>
</feature>
<feature type="transmembrane region" description="Helical" evidence="2">
    <location>
        <begin position="252"/>
        <end position="273"/>
    </location>
</feature>
<feature type="transmembrane region" description="Helical" evidence="2">
    <location>
        <begin position="68"/>
        <end position="90"/>
    </location>
</feature>
<feature type="transmembrane region" description="Helical" evidence="2">
    <location>
        <begin position="280"/>
        <end position="299"/>
    </location>
</feature>
<dbReference type="HOGENOM" id="CLU_058789_2_0_3"/>
<keyword evidence="2" id="KW-0812">Transmembrane</keyword>
<dbReference type="PANTHER" id="PTHR22911">
    <property type="entry name" value="ACYL-MALONYL CONDENSING ENZYME-RELATED"/>
    <property type="match status" value="1"/>
</dbReference>
<feature type="transmembrane region" description="Helical" evidence="2">
    <location>
        <begin position="126"/>
        <end position="143"/>
    </location>
</feature>
<keyword evidence="2" id="KW-0472">Membrane</keyword>